<evidence type="ECO:0000256" key="10">
    <source>
        <dbReference type="SAM" id="Phobius"/>
    </source>
</evidence>
<dbReference type="OrthoDB" id="9806127at2"/>
<dbReference type="Gene3D" id="3.40.50.300">
    <property type="entry name" value="P-loop containing nucleotide triphosphate hydrolases"/>
    <property type="match status" value="1"/>
</dbReference>
<dbReference type="Pfam" id="PF00005">
    <property type="entry name" value="ABC_tran"/>
    <property type="match status" value="1"/>
</dbReference>
<dbReference type="PROSITE" id="PS50929">
    <property type="entry name" value="ABC_TM1F"/>
    <property type="match status" value="1"/>
</dbReference>
<name>A0A495XZL3_9MICO</name>
<keyword evidence="14" id="KW-1185">Reference proteome</keyword>
<dbReference type="InterPro" id="IPR027417">
    <property type="entry name" value="P-loop_NTPase"/>
</dbReference>
<dbReference type="GO" id="GO:0005524">
    <property type="term" value="F:ATP binding"/>
    <property type="evidence" value="ECO:0007669"/>
    <property type="project" value="UniProtKB-KW"/>
</dbReference>
<dbReference type="InterPro" id="IPR039421">
    <property type="entry name" value="Type_1_exporter"/>
</dbReference>
<dbReference type="RefSeq" id="WP_121032449.1">
    <property type="nucleotide sequence ID" value="NZ_RBXT01000001.1"/>
</dbReference>
<comment type="subcellular location">
    <subcellularLocation>
        <location evidence="1">Cell membrane</location>
        <topology evidence="1">Multi-pass membrane protein</topology>
    </subcellularLocation>
</comment>
<comment type="caution">
    <text evidence="13">The sequence shown here is derived from an EMBL/GenBank/DDBJ whole genome shotgun (WGS) entry which is preliminary data.</text>
</comment>
<dbReference type="GO" id="GO:0015421">
    <property type="term" value="F:ABC-type oligopeptide transporter activity"/>
    <property type="evidence" value="ECO:0007669"/>
    <property type="project" value="TreeGrafter"/>
</dbReference>
<keyword evidence="7" id="KW-0067">ATP-binding</keyword>
<feature type="domain" description="ABC transmembrane type-1" evidence="12">
    <location>
        <begin position="99"/>
        <end position="387"/>
    </location>
</feature>
<evidence type="ECO:0000256" key="8">
    <source>
        <dbReference type="ARBA" id="ARBA00022989"/>
    </source>
</evidence>
<feature type="transmembrane region" description="Helical" evidence="10">
    <location>
        <begin position="139"/>
        <end position="163"/>
    </location>
</feature>
<keyword evidence="9 10" id="KW-0472">Membrane</keyword>
<dbReference type="InterPro" id="IPR003439">
    <property type="entry name" value="ABC_transporter-like_ATP-bd"/>
</dbReference>
<evidence type="ECO:0000256" key="4">
    <source>
        <dbReference type="ARBA" id="ARBA00022519"/>
    </source>
</evidence>
<reference evidence="13 14" key="1">
    <citation type="submission" date="2018-10" db="EMBL/GenBank/DDBJ databases">
        <title>Sequencing the genomes of 1000 actinobacteria strains.</title>
        <authorList>
            <person name="Klenk H.-P."/>
        </authorList>
    </citation>
    <scope>NUCLEOTIDE SEQUENCE [LARGE SCALE GENOMIC DNA]</scope>
    <source>
        <strain evidence="13 14">DSM 44267</strain>
    </source>
</reference>
<evidence type="ECO:0000259" key="11">
    <source>
        <dbReference type="PROSITE" id="PS50893"/>
    </source>
</evidence>
<dbReference type="Pfam" id="PF00664">
    <property type="entry name" value="ABC_membrane"/>
    <property type="match status" value="1"/>
</dbReference>
<dbReference type="SUPFAM" id="SSF90123">
    <property type="entry name" value="ABC transporter transmembrane region"/>
    <property type="match status" value="1"/>
</dbReference>
<feature type="domain" description="ABC transporter" evidence="11">
    <location>
        <begin position="418"/>
        <end position="652"/>
    </location>
</feature>
<organism evidence="13 14">
    <name type="scientific">Terracoccus luteus</name>
    <dbReference type="NCBI Taxonomy" id="53356"/>
    <lineage>
        <taxon>Bacteria</taxon>
        <taxon>Bacillati</taxon>
        <taxon>Actinomycetota</taxon>
        <taxon>Actinomycetes</taxon>
        <taxon>Micrococcales</taxon>
        <taxon>Intrasporangiaceae</taxon>
        <taxon>Terracoccus</taxon>
    </lineage>
</organism>
<dbReference type="AlphaFoldDB" id="A0A495XZL3"/>
<evidence type="ECO:0000313" key="14">
    <source>
        <dbReference type="Proteomes" id="UP000278440"/>
    </source>
</evidence>
<feature type="transmembrane region" description="Helical" evidence="10">
    <location>
        <begin position="245"/>
        <end position="264"/>
    </location>
</feature>
<dbReference type="Proteomes" id="UP000278440">
    <property type="component" value="Unassembled WGS sequence"/>
</dbReference>
<dbReference type="InterPro" id="IPR011527">
    <property type="entry name" value="ABC1_TM_dom"/>
</dbReference>
<dbReference type="GO" id="GO:0016887">
    <property type="term" value="F:ATP hydrolysis activity"/>
    <property type="evidence" value="ECO:0007669"/>
    <property type="project" value="InterPro"/>
</dbReference>
<keyword evidence="5 10" id="KW-0812">Transmembrane</keyword>
<dbReference type="SMART" id="SM00382">
    <property type="entry name" value="AAA"/>
    <property type="match status" value="1"/>
</dbReference>
<proteinExistence type="predicted"/>
<evidence type="ECO:0000256" key="7">
    <source>
        <dbReference type="ARBA" id="ARBA00022840"/>
    </source>
</evidence>
<dbReference type="PANTHER" id="PTHR43394:SF1">
    <property type="entry name" value="ATP-BINDING CASSETTE SUB-FAMILY B MEMBER 10, MITOCHONDRIAL"/>
    <property type="match status" value="1"/>
</dbReference>
<evidence type="ECO:0000313" key="13">
    <source>
        <dbReference type="EMBL" id="RKT78314.1"/>
    </source>
</evidence>
<dbReference type="PANTHER" id="PTHR43394">
    <property type="entry name" value="ATP-DEPENDENT PERMEASE MDL1, MITOCHONDRIAL"/>
    <property type="match status" value="1"/>
</dbReference>
<gene>
    <name evidence="13" type="ORF">DFJ68_1757</name>
</gene>
<dbReference type="SUPFAM" id="SSF52540">
    <property type="entry name" value="P-loop containing nucleoside triphosphate hydrolases"/>
    <property type="match status" value="1"/>
</dbReference>
<dbReference type="InterPro" id="IPR036640">
    <property type="entry name" value="ABC1_TM_sf"/>
</dbReference>
<dbReference type="FunFam" id="3.40.50.300:FF:001001">
    <property type="entry name" value="Multidrug ABC transporter ATP-binding protein"/>
    <property type="match status" value="1"/>
</dbReference>
<evidence type="ECO:0000256" key="1">
    <source>
        <dbReference type="ARBA" id="ARBA00004651"/>
    </source>
</evidence>
<dbReference type="PROSITE" id="PS50893">
    <property type="entry name" value="ABC_TRANSPORTER_2"/>
    <property type="match status" value="1"/>
</dbReference>
<evidence type="ECO:0000256" key="2">
    <source>
        <dbReference type="ARBA" id="ARBA00022448"/>
    </source>
</evidence>
<evidence type="ECO:0000256" key="9">
    <source>
        <dbReference type="ARBA" id="ARBA00023136"/>
    </source>
</evidence>
<feature type="transmembrane region" description="Helical" evidence="10">
    <location>
        <begin position="97"/>
        <end position="119"/>
    </location>
</feature>
<dbReference type="InterPro" id="IPR003593">
    <property type="entry name" value="AAA+_ATPase"/>
</dbReference>
<protein>
    <submittedName>
        <fullName evidence="13">ABC-type multidrug transport system fused ATPase/permease subunit</fullName>
    </submittedName>
</protein>
<feature type="transmembrane region" description="Helical" evidence="10">
    <location>
        <begin position="219"/>
        <end position="239"/>
    </location>
</feature>
<keyword evidence="8 10" id="KW-1133">Transmembrane helix</keyword>
<feature type="transmembrane region" description="Helical" evidence="10">
    <location>
        <begin position="328"/>
        <end position="353"/>
    </location>
</feature>
<keyword evidence="4" id="KW-0997">Cell inner membrane</keyword>
<evidence type="ECO:0000256" key="6">
    <source>
        <dbReference type="ARBA" id="ARBA00022741"/>
    </source>
</evidence>
<dbReference type="Gene3D" id="1.20.1560.10">
    <property type="entry name" value="ABC transporter type 1, transmembrane domain"/>
    <property type="match status" value="1"/>
</dbReference>
<evidence type="ECO:0000256" key="3">
    <source>
        <dbReference type="ARBA" id="ARBA00022475"/>
    </source>
</evidence>
<accession>A0A495XZL3</accession>
<keyword evidence="6" id="KW-0547">Nucleotide-binding</keyword>
<dbReference type="EMBL" id="RBXT01000001">
    <property type="protein sequence ID" value="RKT78314.1"/>
    <property type="molecule type" value="Genomic_DNA"/>
</dbReference>
<dbReference type="GO" id="GO:0005886">
    <property type="term" value="C:plasma membrane"/>
    <property type="evidence" value="ECO:0007669"/>
    <property type="project" value="UniProtKB-SubCell"/>
</dbReference>
<evidence type="ECO:0000256" key="5">
    <source>
        <dbReference type="ARBA" id="ARBA00022692"/>
    </source>
</evidence>
<keyword evidence="3" id="KW-1003">Cell membrane</keyword>
<sequence length="655" mass="70206">MSDTDLVVDLRADLAAESARTWDAAHRPPPVPVELRPPARAGARERLVALRRRHLLRERRAQEFVADTMNATTGLPVADARSVVRFVGRLLGERRGLVVAVVGFNALAALAGLLVPRLLGELVDSTVADVQAGRVDAALAGANTVALVVAGLVVVQGLVTFAAKLSSTVLGQDVLARAREYVVHAILRLPLSRVESASTGDLVTRVTRDVGTMSESVRWALPESIVALITVVLTLVAMVSNSWQLSVPSLVLMALASFQVRRYLARAPKGYLTEGGTYSRINTTLSETVEGARTVEALGLAGRRLRRGDDDIEVSGQAERYTMTLRNLLFLIMDVAFSLPRVLVLLLGAVGYVQGWASLGQITTAILYAEALYGPFDMLVSTVDRVQVGMASTTRLLGIATVPPDREAGEGVPQGRDLLAHDLRYAYRDGHDVLHGIDLDLRTGERLAVVGPSGSGKSTLGRLLSGIHGPRTGTVQVGGVELTRLPLETLRTEVALVTQEHHVFIGTVRDNVVLAREGSDDEQVRQALGAVDALEWVDRLPEGLDTQLGSGHLALTPGRAQQVALARLILADPHTIVLDEATSLIDPRTARHLEGSMNALLTGRTVVAIAHRLHTAHDADRIAVVIDGRVAELGSHDELVAHGGEYAALWRAWTS</sequence>
<evidence type="ECO:0000259" key="12">
    <source>
        <dbReference type="PROSITE" id="PS50929"/>
    </source>
</evidence>
<dbReference type="CDD" id="cd07346">
    <property type="entry name" value="ABC_6TM_exporters"/>
    <property type="match status" value="1"/>
</dbReference>
<keyword evidence="2" id="KW-0813">Transport</keyword>